<evidence type="ECO:0000256" key="4">
    <source>
        <dbReference type="ARBA" id="ARBA00022801"/>
    </source>
</evidence>
<evidence type="ECO:0000259" key="11">
    <source>
        <dbReference type="PROSITE" id="PS51715"/>
    </source>
</evidence>
<sequence length="256" mass="29139">MDEVSPTKHFTSKPLLPTKTPRDKAISHYVNALNSPRNVVKTEIPECGIQIIDGDGNFASTDTRERPSLKNYILSKPEFLKRGMDYNAVGILGAQSSGKSTLLNYLFNTKFRILNEVMGRSRTTHGVWMALSGKESNIVVFDLEGTDGSAREDDYSFERKTSLFSLSVCSVLMVNLWSHDVGRFQASNMSLLKTVFELNLQLFVKEETPKTLIVFVIRDREADTPFDQIERDIMEDIMRIWDTVIPPEEFINYINN</sequence>
<feature type="domain" description="GB1/RHD3-type G" evidence="11">
    <location>
        <begin position="83"/>
        <end position="256"/>
    </location>
</feature>
<dbReference type="EMBL" id="BDEQ01000001">
    <property type="protein sequence ID" value="GAT99317.1"/>
    <property type="molecule type" value="Genomic_DNA"/>
</dbReference>
<keyword evidence="3" id="KW-0547">Nucleotide-binding</keyword>
<comment type="caution">
    <text evidence="12">The sequence shown here is derived from an EMBL/GenBank/DDBJ whole genome shotgun (WGS) entry which is preliminary data.</text>
</comment>
<evidence type="ECO:0000256" key="3">
    <source>
        <dbReference type="ARBA" id="ARBA00022741"/>
    </source>
</evidence>
<evidence type="ECO:0000256" key="7">
    <source>
        <dbReference type="ARBA" id="ARBA00023134"/>
    </source>
</evidence>
<dbReference type="GO" id="GO:0005789">
    <property type="term" value="C:endoplasmic reticulum membrane"/>
    <property type="evidence" value="ECO:0007669"/>
    <property type="project" value="UniProtKB-SubCell"/>
</dbReference>
<dbReference type="GO" id="GO:0005525">
    <property type="term" value="F:GTP binding"/>
    <property type="evidence" value="ECO:0007669"/>
    <property type="project" value="UniProtKB-KW"/>
</dbReference>
<dbReference type="GO" id="GO:0016320">
    <property type="term" value="P:endoplasmic reticulum membrane fusion"/>
    <property type="evidence" value="ECO:0007669"/>
    <property type="project" value="TreeGrafter"/>
</dbReference>
<evidence type="ECO:0000256" key="8">
    <source>
        <dbReference type="ARBA" id="ARBA00023136"/>
    </source>
</evidence>
<dbReference type="InterPro" id="IPR027417">
    <property type="entry name" value="P-loop_NTPase"/>
</dbReference>
<dbReference type="PROSITE" id="PS51715">
    <property type="entry name" value="G_GB1_RHD3"/>
    <property type="match status" value="1"/>
</dbReference>
<dbReference type="PANTHER" id="PTHR45923:SF2">
    <property type="entry name" value="PROTEIN SEY1"/>
    <property type="match status" value="1"/>
</dbReference>
<evidence type="ECO:0000313" key="13">
    <source>
        <dbReference type="Proteomes" id="UP000078387"/>
    </source>
</evidence>
<evidence type="ECO:0000256" key="10">
    <source>
        <dbReference type="SAM" id="MobiDB-lite"/>
    </source>
</evidence>
<accession>A0A175K065</accession>
<dbReference type="VEuPathDB" id="AmoebaDB:KM1_233570"/>
<proteinExistence type="inferred from homology"/>
<evidence type="ECO:0000313" key="12">
    <source>
        <dbReference type="EMBL" id="GAT99317.1"/>
    </source>
</evidence>
<dbReference type="GO" id="GO:0003924">
    <property type="term" value="F:GTPase activity"/>
    <property type="evidence" value="ECO:0007669"/>
    <property type="project" value="TreeGrafter"/>
</dbReference>
<keyword evidence="8" id="KW-0472">Membrane</keyword>
<keyword evidence="2" id="KW-0812">Transmembrane</keyword>
<gene>
    <name evidence="12" type="ORF">CL6EHI_098970</name>
</gene>
<keyword evidence="5" id="KW-0256">Endoplasmic reticulum</keyword>
<dbReference type="FunFam" id="3.40.50.300:FF:000727">
    <property type="entry name" value="Protein SEY1 homolog"/>
    <property type="match status" value="1"/>
</dbReference>
<reference evidence="12 13" key="1">
    <citation type="submission" date="2016-05" db="EMBL/GenBank/DDBJ databases">
        <title>First whole genome sequencing of Entamoeba histolytica HM1:IMSS-clone-6.</title>
        <authorList>
            <person name="Mukherjee Avik.K."/>
            <person name="Izumyama S."/>
            <person name="Nakada-Tsukui K."/>
            <person name="Nozaki T."/>
        </authorList>
    </citation>
    <scope>NUCLEOTIDE SEQUENCE [LARGE SCALE GENOMIC DNA]</scope>
    <source>
        <strain evidence="12 13">HM1:IMSS clone 6</strain>
    </source>
</reference>
<evidence type="ECO:0000256" key="2">
    <source>
        <dbReference type="ARBA" id="ARBA00022692"/>
    </source>
</evidence>
<dbReference type="VEuPathDB" id="AmoebaDB:EHI_098970"/>
<evidence type="ECO:0000256" key="6">
    <source>
        <dbReference type="ARBA" id="ARBA00022989"/>
    </source>
</evidence>
<keyword evidence="7" id="KW-0342">GTP-binding</keyword>
<dbReference type="InterPro" id="IPR008803">
    <property type="entry name" value="RHD3/Sey1"/>
</dbReference>
<evidence type="ECO:0000256" key="1">
    <source>
        <dbReference type="ARBA" id="ARBA00004477"/>
    </source>
</evidence>
<evidence type="ECO:0000256" key="5">
    <source>
        <dbReference type="ARBA" id="ARBA00022824"/>
    </source>
</evidence>
<feature type="region of interest" description="Disordered" evidence="10">
    <location>
        <begin position="1"/>
        <end position="21"/>
    </location>
</feature>
<dbReference type="InterPro" id="IPR030386">
    <property type="entry name" value="G_GB1_RHD3_dom"/>
</dbReference>
<dbReference type="Gene3D" id="3.40.50.300">
    <property type="entry name" value="P-loop containing nucleotide triphosphate hydrolases"/>
    <property type="match status" value="1"/>
</dbReference>
<dbReference type="SUPFAM" id="SSF52540">
    <property type="entry name" value="P-loop containing nucleoside triphosphate hydrolases"/>
    <property type="match status" value="1"/>
</dbReference>
<organism evidence="12 13">
    <name type="scientific">Entamoeba histolytica</name>
    <dbReference type="NCBI Taxonomy" id="5759"/>
    <lineage>
        <taxon>Eukaryota</taxon>
        <taxon>Amoebozoa</taxon>
        <taxon>Evosea</taxon>
        <taxon>Archamoebae</taxon>
        <taxon>Mastigamoebida</taxon>
        <taxon>Entamoebidae</taxon>
        <taxon>Entamoeba</taxon>
    </lineage>
</organism>
<dbReference type="Pfam" id="PF05879">
    <property type="entry name" value="RHD3_GTPase"/>
    <property type="match status" value="1"/>
</dbReference>
<keyword evidence="6" id="KW-1133">Transmembrane helix</keyword>
<dbReference type="VEuPathDB" id="AmoebaDB:EHI5A_040760"/>
<comment type="similarity">
    <text evidence="9">Belongs to the TRAFAC class dynamin-like GTPase superfamily. GB1/RHD3 GTPase family.</text>
</comment>
<evidence type="ECO:0000256" key="9">
    <source>
        <dbReference type="PROSITE-ProRule" id="PRU01052"/>
    </source>
</evidence>
<dbReference type="VEuPathDB" id="AmoebaDB:EHI7A_145120"/>
<dbReference type="AlphaFoldDB" id="A0A175K065"/>
<keyword evidence="4" id="KW-0378">Hydrolase</keyword>
<protein>
    <recommendedName>
        <fullName evidence="11">GB1/RHD3-type G domain-containing protein</fullName>
    </recommendedName>
</protein>
<dbReference type="Proteomes" id="UP000078387">
    <property type="component" value="Unassembled WGS sequence"/>
</dbReference>
<comment type="subcellular location">
    <subcellularLocation>
        <location evidence="1">Endoplasmic reticulum membrane</location>
        <topology evidence="1">Multi-pass membrane protein</topology>
    </subcellularLocation>
</comment>
<dbReference type="PANTHER" id="PTHR45923">
    <property type="entry name" value="PROTEIN SEY1"/>
    <property type="match status" value="1"/>
</dbReference>
<name>A0A175K065_ENTHI</name>
<dbReference type="VEuPathDB" id="AmoebaDB:EHI8A_163750"/>